<feature type="transmembrane region" description="Helical" evidence="2">
    <location>
        <begin position="146"/>
        <end position="164"/>
    </location>
</feature>
<dbReference type="Proteomes" id="UP000633365">
    <property type="component" value="Unassembled WGS sequence"/>
</dbReference>
<accession>A0A934TZ08</accession>
<dbReference type="SUPFAM" id="SSF47413">
    <property type="entry name" value="lambda repressor-like DNA-binding domains"/>
    <property type="match status" value="1"/>
</dbReference>
<dbReference type="GO" id="GO:0003677">
    <property type="term" value="F:DNA binding"/>
    <property type="evidence" value="ECO:0007669"/>
    <property type="project" value="UniProtKB-KW"/>
</dbReference>
<feature type="domain" description="HTH cro/C1-type" evidence="3">
    <location>
        <begin position="12"/>
        <end position="66"/>
    </location>
</feature>
<proteinExistence type="predicted"/>
<dbReference type="CDD" id="cd00093">
    <property type="entry name" value="HTH_XRE"/>
    <property type="match status" value="1"/>
</dbReference>
<sequence length="200" mass="22888">MDEFKKVVAENITRLRTSMNLTQAQLGEMLNYSDKSISKWERGESIPDVFVLKKIADLGGVTVDYIITPHSDDEDIKPEKNTGRRYSRRFITLTVLAGIWALAVLLFVILWIAGYVNWLIFIYAIPVSLITLLVLNSVWGDRSWNLYIISGLVWGIICSVYLTALQYNWWQLFLLGIPAQIIIIFAFSIKKKPKKNKTTG</sequence>
<evidence type="ECO:0000256" key="2">
    <source>
        <dbReference type="SAM" id="Phobius"/>
    </source>
</evidence>
<protein>
    <submittedName>
        <fullName evidence="4">Helix-turn-helix transcriptional regulator</fullName>
    </submittedName>
</protein>
<evidence type="ECO:0000259" key="3">
    <source>
        <dbReference type="PROSITE" id="PS50943"/>
    </source>
</evidence>
<feature type="transmembrane region" description="Helical" evidence="2">
    <location>
        <begin position="90"/>
        <end position="112"/>
    </location>
</feature>
<comment type="caution">
    <text evidence="4">The sequence shown here is derived from an EMBL/GenBank/DDBJ whole genome shotgun (WGS) entry which is preliminary data.</text>
</comment>
<evidence type="ECO:0000313" key="5">
    <source>
        <dbReference type="Proteomes" id="UP000633365"/>
    </source>
</evidence>
<dbReference type="Pfam" id="PF01381">
    <property type="entry name" value="HTH_3"/>
    <property type="match status" value="1"/>
</dbReference>
<dbReference type="SMART" id="SM00530">
    <property type="entry name" value="HTH_XRE"/>
    <property type="match status" value="1"/>
</dbReference>
<keyword evidence="2" id="KW-0472">Membrane</keyword>
<name>A0A934TZ08_9FIRM</name>
<dbReference type="RefSeq" id="WP_186832844.1">
    <property type="nucleotide sequence ID" value="NZ_JAEQMG010000048.1"/>
</dbReference>
<organism evidence="4 5">
    <name type="scientific">Ruminococcus difficilis</name>
    <dbReference type="NCBI Taxonomy" id="2763069"/>
    <lineage>
        <taxon>Bacteria</taxon>
        <taxon>Bacillati</taxon>
        <taxon>Bacillota</taxon>
        <taxon>Clostridia</taxon>
        <taxon>Eubacteriales</taxon>
        <taxon>Oscillospiraceae</taxon>
        <taxon>Ruminococcus</taxon>
    </lineage>
</organism>
<feature type="transmembrane region" description="Helical" evidence="2">
    <location>
        <begin position="118"/>
        <end position="139"/>
    </location>
</feature>
<dbReference type="InterPro" id="IPR010982">
    <property type="entry name" value="Lambda_DNA-bd_dom_sf"/>
</dbReference>
<dbReference type="InterPro" id="IPR001387">
    <property type="entry name" value="Cro/C1-type_HTH"/>
</dbReference>
<keyword evidence="5" id="KW-1185">Reference proteome</keyword>
<dbReference type="PANTHER" id="PTHR46558">
    <property type="entry name" value="TRACRIPTIONAL REGULATORY PROTEIN-RELATED-RELATED"/>
    <property type="match status" value="1"/>
</dbReference>
<reference evidence="4" key="1">
    <citation type="submission" date="2021-01" db="EMBL/GenBank/DDBJ databases">
        <title>Genome public.</title>
        <authorList>
            <person name="Liu C."/>
            <person name="Sun Q."/>
        </authorList>
    </citation>
    <scope>NUCLEOTIDE SEQUENCE</scope>
    <source>
        <strain evidence="4">M6</strain>
    </source>
</reference>
<keyword evidence="2" id="KW-1133">Transmembrane helix</keyword>
<dbReference type="PANTHER" id="PTHR46558:SF11">
    <property type="entry name" value="HTH-TYPE TRANSCRIPTIONAL REGULATOR XRE"/>
    <property type="match status" value="1"/>
</dbReference>
<dbReference type="Gene3D" id="1.10.260.40">
    <property type="entry name" value="lambda repressor-like DNA-binding domains"/>
    <property type="match status" value="1"/>
</dbReference>
<feature type="transmembrane region" description="Helical" evidence="2">
    <location>
        <begin position="170"/>
        <end position="189"/>
    </location>
</feature>
<evidence type="ECO:0000256" key="1">
    <source>
        <dbReference type="ARBA" id="ARBA00023125"/>
    </source>
</evidence>
<keyword evidence="1" id="KW-0238">DNA-binding</keyword>
<dbReference type="EMBL" id="JAEQMG010000048">
    <property type="protein sequence ID" value="MBK6088157.1"/>
    <property type="molecule type" value="Genomic_DNA"/>
</dbReference>
<dbReference type="PROSITE" id="PS50943">
    <property type="entry name" value="HTH_CROC1"/>
    <property type="match status" value="1"/>
</dbReference>
<dbReference type="AlphaFoldDB" id="A0A934TZ08"/>
<evidence type="ECO:0000313" key="4">
    <source>
        <dbReference type="EMBL" id="MBK6088157.1"/>
    </source>
</evidence>
<gene>
    <name evidence="4" type="ORF">JKK62_05735</name>
</gene>
<keyword evidence="2" id="KW-0812">Transmembrane</keyword>